<dbReference type="GO" id="GO:0030915">
    <property type="term" value="C:Smc5-Smc6 complex"/>
    <property type="evidence" value="ECO:0000318"/>
    <property type="project" value="GO_Central"/>
</dbReference>
<keyword evidence="7" id="KW-0833">Ubl conjugation pathway</keyword>
<keyword evidence="6 10" id="KW-0863">Zinc-finger</keyword>
<protein>
    <recommendedName>
        <fullName evidence="12">SP-RING-type domain-containing protein</fullName>
    </recommendedName>
</protein>
<dbReference type="AlphaFoldDB" id="A0A0D1EDV2"/>
<evidence type="ECO:0000256" key="1">
    <source>
        <dbReference type="ARBA" id="ARBA00004123"/>
    </source>
</evidence>
<feature type="compositionally biased region" description="Basic and acidic residues" evidence="11">
    <location>
        <begin position="67"/>
        <end position="81"/>
    </location>
</feature>
<dbReference type="FunCoup" id="A0A0D1EDV2">
    <property type="interactions" value="131"/>
</dbReference>
<dbReference type="InParanoid" id="A0A0D1EDV2"/>
<evidence type="ECO:0000256" key="7">
    <source>
        <dbReference type="ARBA" id="ARBA00022786"/>
    </source>
</evidence>
<dbReference type="GO" id="GO:0005634">
    <property type="term" value="C:nucleus"/>
    <property type="evidence" value="ECO:0000318"/>
    <property type="project" value="GO_Central"/>
</dbReference>
<evidence type="ECO:0000256" key="3">
    <source>
        <dbReference type="ARBA" id="ARBA00008212"/>
    </source>
</evidence>
<dbReference type="GO" id="GO:0016925">
    <property type="term" value="P:protein sumoylation"/>
    <property type="evidence" value="ECO:0000318"/>
    <property type="project" value="GO_Central"/>
</dbReference>
<dbReference type="GO" id="GO:0008270">
    <property type="term" value="F:zinc ion binding"/>
    <property type="evidence" value="ECO:0007669"/>
    <property type="project" value="UniProtKB-KW"/>
</dbReference>
<keyword evidence="5" id="KW-0479">Metal-binding</keyword>
<keyword evidence="4" id="KW-0808">Transferase</keyword>
<dbReference type="PANTHER" id="PTHR21330:SF1">
    <property type="entry name" value="E3 SUMO-PROTEIN LIGASE NSE2"/>
    <property type="match status" value="1"/>
</dbReference>
<evidence type="ECO:0000256" key="9">
    <source>
        <dbReference type="ARBA" id="ARBA00023242"/>
    </source>
</evidence>
<dbReference type="UniPathway" id="UPA00886"/>
<dbReference type="KEGG" id="uma:UMAG_00769"/>
<accession>A0A0D1EDV2</accession>
<evidence type="ECO:0000256" key="5">
    <source>
        <dbReference type="ARBA" id="ARBA00022723"/>
    </source>
</evidence>
<gene>
    <name evidence="13" type="ORF">UMAG_00769</name>
</gene>
<dbReference type="VEuPathDB" id="FungiDB:UMAG_00769"/>
<dbReference type="GO" id="GO:0061665">
    <property type="term" value="F:SUMO ligase activity"/>
    <property type="evidence" value="ECO:0000318"/>
    <property type="project" value="GO_Central"/>
</dbReference>
<evidence type="ECO:0000256" key="8">
    <source>
        <dbReference type="ARBA" id="ARBA00022833"/>
    </source>
</evidence>
<dbReference type="GO" id="GO:0000724">
    <property type="term" value="P:double-strand break repair via homologous recombination"/>
    <property type="evidence" value="ECO:0000318"/>
    <property type="project" value="GO_Central"/>
</dbReference>
<comment type="similarity">
    <text evidence="3">Belongs to the NSE2 family.</text>
</comment>
<dbReference type="CDD" id="cd16651">
    <property type="entry name" value="SPL-RING_NSE2"/>
    <property type="match status" value="1"/>
</dbReference>
<evidence type="ECO:0000313" key="13">
    <source>
        <dbReference type="EMBL" id="KIS72365.1"/>
    </source>
</evidence>
<organism evidence="13 14">
    <name type="scientific">Mycosarcoma maydis</name>
    <name type="common">Corn smut fungus</name>
    <name type="synonym">Ustilago maydis</name>
    <dbReference type="NCBI Taxonomy" id="5270"/>
    <lineage>
        <taxon>Eukaryota</taxon>
        <taxon>Fungi</taxon>
        <taxon>Dikarya</taxon>
        <taxon>Basidiomycota</taxon>
        <taxon>Ustilaginomycotina</taxon>
        <taxon>Ustilaginomycetes</taxon>
        <taxon>Ustilaginales</taxon>
        <taxon>Ustilaginaceae</taxon>
        <taxon>Mycosarcoma</taxon>
    </lineage>
</organism>
<dbReference type="eggNOG" id="KOG2979">
    <property type="taxonomic scope" value="Eukaryota"/>
</dbReference>
<comment type="pathway">
    <text evidence="2">Protein modification; protein sumoylation.</text>
</comment>
<evidence type="ECO:0000256" key="4">
    <source>
        <dbReference type="ARBA" id="ARBA00022679"/>
    </source>
</evidence>
<dbReference type="Gene3D" id="3.30.40.10">
    <property type="entry name" value="Zinc/RING finger domain, C3HC4 (zinc finger)"/>
    <property type="match status" value="1"/>
</dbReference>
<dbReference type="OrthoDB" id="26899at2759"/>
<dbReference type="InterPro" id="IPR004181">
    <property type="entry name" value="Znf_MIZ"/>
</dbReference>
<dbReference type="InterPro" id="IPR026846">
    <property type="entry name" value="Nse2(Mms21)"/>
</dbReference>
<evidence type="ECO:0000256" key="10">
    <source>
        <dbReference type="PROSITE-ProRule" id="PRU00452"/>
    </source>
</evidence>
<dbReference type="Proteomes" id="UP000000561">
    <property type="component" value="Chromosome 1"/>
</dbReference>
<dbReference type="RefSeq" id="XP_011386544.1">
    <property type="nucleotide sequence ID" value="XM_011388242.1"/>
</dbReference>
<reference evidence="13 14" key="1">
    <citation type="journal article" date="2006" name="Nature">
        <title>Insights from the genome of the biotrophic fungal plant pathogen Ustilago maydis.</title>
        <authorList>
            <person name="Kamper J."/>
            <person name="Kahmann R."/>
            <person name="Bolker M."/>
            <person name="Ma L.J."/>
            <person name="Brefort T."/>
            <person name="Saville B.J."/>
            <person name="Banuett F."/>
            <person name="Kronstad J.W."/>
            <person name="Gold S.E."/>
            <person name="Muller O."/>
            <person name="Perlin M.H."/>
            <person name="Wosten H.A."/>
            <person name="de Vries R."/>
            <person name="Ruiz-Herrera J."/>
            <person name="Reynaga-Pena C.G."/>
            <person name="Snetselaar K."/>
            <person name="McCann M."/>
            <person name="Perez-Martin J."/>
            <person name="Feldbrugge M."/>
            <person name="Basse C.W."/>
            <person name="Steinberg G."/>
            <person name="Ibeas J.I."/>
            <person name="Holloman W."/>
            <person name="Guzman P."/>
            <person name="Farman M."/>
            <person name="Stajich J.E."/>
            <person name="Sentandreu R."/>
            <person name="Gonzalez-Prieto J.M."/>
            <person name="Kennell J.C."/>
            <person name="Molina L."/>
            <person name="Schirawski J."/>
            <person name="Mendoza-Mendoza A."/>
            <person name="Greilinger D."/>
            <person name="Munch K."/>
            <person name="Rossel N."/>
            <person name="Scherer M."/>
            <person name="Vranes M."/>
            <person name="Ladendorf O."/>
            <person name="Vincon V."/>
            <person name="Fuchs U."/>
            <person name="Sandrock B."/>
            <person name="Meng S."/>
            <person name="Ho E.C."/>
            <person name="Cahill M.J."/>
            <person name="Boyce K.J."/>
            <person name="Klose J."/>
            <person name="Klosterman S.J."/>
            <person name="Deelstra H.J."/>
            <person name="Ortiz-Castellanos L."/>
            <person name="Li W."/>
            <person name="Sanchez-Alonso P."/>
            <person name="Schreier P.H."/>
            <person name="Hauser-Hahn I."/>
            <person name="Vaupel M."/>
            <person name="Koopmann E."/>
            <person name="Friedrich G."/>
            <person name="Voss H."/>
            <person name="Schluter T."/>
            <person name="Margolis J."/>
            <person name="Platt D."/>
            <person name="Swimmer C."/>
            <person name="Gnirke A."/>
            <person name="Chen F."/>
            <person name="Vysotskaia V."/>
            <person name="Mannhaupt G."/>
            <person name="Guldener U."/>
            <person name="Munsterkotter M."/>
            <person name="Haase D."/>
            <person name="Oesterheld M."/>
            <person name="Mewes H.W."/>
            <person name="Mauceli E.W."/>
            <person name="DeCaprio D."/>
            <person name="Wade C.M."/>
            <person name="Butler J."/>
            <person name="Young S."/>
            <person name="Jaffe D.B."/>
            <person name="Calvo S."/>
            <person name="Nusbaum C."/>
            <person name="Galagan J."/>
            <person name="Birren B.W."/>
        </authorList>
    </citation>
    <scope>NUCLEOTIDE SEQUENCE [LARGE SCALE GENOMIC DNA]</scope>
    <source>
        <strain evidence="14">DSM 14603 / FGSC 9021 / UM521</strain>
    </source>
</reference>
<keyword evidence="14" id="KW-1185">Reference proteome</keyword>
<dbReference type="InterPro" id="IPR013083">
    <property type="entry name" value="Znf_RING/FYVE/PHD"/>
</dbReference>
<dbReference type="Pfam" id="PF11789">
    <property type="entry name" value="zf-Nse"/>
    <property type="match status" value="1"/>
</dbReference>
<feature type="compositionally biased region" description="Low complexity" evidence="11">
    <location>
        <begin position="37"/>
        <end position="61"/>
    </location>
</feature>
<feature type="region of interest" description="Disordered" evidence="11">
    <location>
        <begin position="1"/>
        <end position="81"/>
    </location>
</feature>
<dbReference type="STRING" id="237631.A0A0D1EDV2"/>
<evidence type="ECO:0000256" key="6">
    <source>
        <dbReference type="ARBA" id="ARBA00022771"/>
    </source>
</evidence>
<dbReference type="PANTHER" id="PTHR21330">
    <property type="entry name" value="E3 SUMO-PROTEIN LIGASE NSE2"/>
    <property type="match status" value="1"/>
</dbReference>
<evidence type="ECO:0000256" key="2">
    <source>
        <dbReference type="ARBA" id="ARBA00004718"/>
    </source>
</evidence>
<evidence type="ECO:0000259" key="12">
    <source>
        <dbReference type="PROSITE" id="PS51044"/>
    </source>
</evidence>
<evidence type="ECO:0000313" key="14">
    <source>
        <dbReference type="Proteomes" id="UP000000561"/>
    </source>
</evidence>
<comment type="subcellular location">
    <subcellularLocation>
        <location evidence="1">Nucleus</location>
    </subcellularLocation>
</comment>
<dbReference type="PROSITE" id="PS51044">
    <property type="entry name" value="ZF_SP_RING"/>
    <property type="match status" value="1"/>
</dbReference>
<keyword evidence="8" id="KW-0862">Zinc</keyword>
<dbReference type="EMBL" id="CM003140">
    <property type="protein sequence ID" value="KIS72365.1"/>
    <property type="molecule type" value="Genomic_DNA"/>
</dbReference>
<name>A0A0D1EDV2_MYCMD</name>
<sequence>MPSSTRRRRVDDSEDEAEDVTYPSQRRSQPLRFKAEASSSTVGTSGSRVAADAAASSSSKNSESDSLDWKADLRPQPLGKEHVPNVRSLMAEIKSQEPSLLKCIELLNETAEQVAEAFRTQDSCPELDQADADLRELIDAQAEKVIRRRVLEEIAQDLHTGVYLDNPASKYKEEVQTRLDAYNEQTSRKKYAKNTDYHNFKNTVWVAKEDGPMPLVIDLIPPEFGDDKDDDSDDEEIQTGGLVINFRCPLTTNILEDPLTNPSCNHSYSRSAVQEYVAAGNYKCPASSCSANLSLRMLRQDPALVKKVAAFKRREEERLITRRQTSTVLY</sequence>
<dbReference type="GeneID" id="23561977"/>
<dbReference type="OMA" id="CPATGCK"/>
<proteinExistence type="inferred from homology"/>
<dbReference type="SUPFAM" id="SSF57850">
    <property type="entry name" value="RING/U-box"/>
    <property type="match status" value="1"/>
</dbReference>
<evidence type="ECO:0000256" key="11">
    <source>
        <dbReference type="SAM" id="MobiDB-lite"/>
    </source>
</evidence>
<keyword evidence="9" id="KW-0539">Nucleus</keyword>
<feature type="domain" description="SP-RING-type" evidence="12">
    <location>
        <begin position="233"/>
        <end position="313"/>
    </location>
</feature>